<feature type="domain" description="Glycosyl hydrolase family 95 catalytic" evidence="1">
    <location>
        <begin position="490"/>
        <end position="594"/>
    </location>
</feature>
<comment type="caution">
    <text evidence="2">The sequence shown here is derived from an EMBL/GenBank/DDBJ whole genome shotgun (WGS) entry which is preliminary data.</text>
</comment>
<feature type="domain" description="Glycosyl hydrolase family 95 catalytic" evidence="1">
    <location>
        <begin position="298"/>
        <end position="408"/>
    </location>
</feature>
<dbReference type="InterPro" id="IPR013780">
    <property type="entry name" value="Glyco_hydro_b"/>
</dbReference>
<keyword evidence="3" id="KW-1185">Reference proteome</keyword>
<dbReference type="PANTHER" id="PTHR31084">
    <property type="entry name" value="ALPHA-L-FUCOSIDASE 2"/>
    <property type="match status" value="1"/>
</dbReference>
<dbReference type="Pfam" id="PF22124">
    <property type="entry name" value="Glyco_hydro_95_cat"/>
    <property type="match status" value="2"/>
</dbReference>
<dbReference type="SUPFAM" id="SSF48208">
    <property type="entry name" value="Six-hairpin glycosidases"/>
    <property type="match status" value="1"/>
</dbReference>
<dbReference type="InterPro" id="IPR054363">
    <property type="entry name" value="GH95_cat"/>
</dbReference>
<organism evidence="2 3">
    <name type="scientific">Paenibacillus sepulcri</name>
    <dbReference type="NCBI Taxonomy" id="359917"/>
    <lineage>
        <taxon>Bacteria</taxon>
        <taxon>Bacillati</taxon>
        <taxon>Bacillota</taxon>
        <taxon>Bacilli</taxon>
        <taxon>Bacillales</taxon>
        <taxon>Paenibacillaceae</taxon>
        <taxon>Paenibacillus</taxon>
    </lineage>
</organism>
<dbReference type="Gene3D" id="1.50.10.10">
    <property type="match status" value="1"/>
</dbReference>
<protein>
    <recommendedName>
        <fullName evidence="1">Glycosyl hydrolase family 95 catalytic domain-containing protein</fullName>
    </recommendedName>
</protein>
<evidence type="ECO:0000313" key="2">
    <source>
        <dbReference type="EMBL" id="MBW7456330.1"/>
    </source>
</evidence>
<dbReference type="Proteomes" id="UP001519887">
    <property type="component" value="Unassembled WGS sequence"/>
</dbReference>
<proteinExistence type="predicted"/>
<dbReference type="InterPro" id="IPR012341">
    <property type="entry name" value="6hp_glycosidase-like_sf"/>
</dbReference>
<name>A0ABS7C5X5_9BACL</name>
<dbReference type="InterPro" id="IPR008928">
    <property type="entry name" value="6-hairpin_glycosidase_sf"/>
</dbReference>
<evidence type="ECO:0000313" key="3">
    <source>
        <dbReference type="Proteomes" id="UP001519887"/>
    </source>
</evidence>
<gene>
    <name evidence="2" type="ORF">K0U00_20045</name>
</gene>
<dbReference type="RefSeq" id="WP_210040888.1">
    <property type="nucleotide sequence ID" value="NZ_JBHLVU010000021.1"/>
</dbReference>
<dbReference type="Gene3D" id="2.60.40.1180">
    <property type="entry name" value="Golgi alpha-mannosidase II"/>
    <property type="match status" value="1"/>
</dbReference>
<evidence type="ECO:0000259" key="1">
    <source>
        <dbReference type="Pfam" id="PF22124"/>
    </source>
</evidence>
<accession>A0ABS7C5X5</accession>
<dbReference type="EMBL" id="JAHZIK010000550">
    <property type="protein sequence ID" value="MBW7456330.1"/>
    <property type="molecule type" value="Genomic_DNA"/>
</dbReference>
<reference evidence="2 3" key="1">
    <citation type="submission" date="2021-07" db="EMBL/GenBank/DDBJ databases">
        <title>Paenibacillus radiodurans sp. nov., isolated from the southeastern edge of Tengger Desert.</title>
        <authorList>
            <person name="Zhang G."/>
        </authorList>
    </citation>
    <scope>NUCLEOTIDE SEQUENCE [LARGE SCALE GENOMIC DNA]</scope>
    <source>
        <strain evidence="2 3">CCM 7311</strain>
    </source>
</reference>
<sequence length="855" mass="96045">MDHGNTAADSKMDYAGLVSRADLRYEHTVKRSEGGLPLGNGRMGSLLWTSPSAIKFQINRVDVFANDCSTNSFNERHSDYAYACGFVDIDFVDYGEDVFHDGGIKQHLSLFDGTALVSGDGVQAEAFASANQDVFAVRVQDDREDPQVINIKLKMLRPAEVVSKNHSAVSRLSMRGGMIVLTQEFREGSYYCSSAVAIGISGRESKARMNDELGGRAPVGSFRESKVIGQPNETEMRLCVKPGQGIFDVFIGSASSFDENEDIAAAAANIVEQAAAAGFDLLLQEHKSWWNQFWEKSYIRLSSEDGTAEFVELHYTYYLYLMASSSRGGQFPPNFGGMLLSPRGDLRHWGAMHWWNNMSLYYNAVLPSGHHELFHPYFSMYSSMYESCAEAARQQWGSQGIFIPEVVTFDGMEKLPEDIAAEMRDLYLVRKPWDQMSDRFRDFAFSKRPHESRWNWKYHEKYVDGKLVYVERGFGSFGFTTHMFASQVGIACHFWMYYEYTKDEAWLRERAYPIMKGVAEFFRHFPNLKKDEDGRYHIYQTTSDEKYYGGKNTMDSMAGMHTIFPIVLKASEILEADEDIRPVWQELYDNLAPLPRSDHPDAVLRTPENEPAVWVGALGPVLDNKSNVDLKPGRFGSLCSLETAYDNPEMFETTMATIRYQEAMLDHDWSRAASEMSSTARVHAHMGLAEPFKQAVLAQLECVNAEREYCYFADTGRVKFFENRLTVREGVNCMSVQRLGNAASALQAALCQSGPPGPGKASVICVFPACPADWNAEISLWCHGGFNVTSAIRSGSIPFVKINSTLGGSCRIRNPWGETEVSLRKADGKNRALKGSLLEFDTQKGEDIELIPFSS</sequence>
<dbReference type="PANTHER" id="PTHR31084:SF0">
    <property type="entry name" value="ALPHA-L-FUCOSIDASE 2"/>
    <property type="match status" value="1"/>
</dbReference>